<reference evidence="8" key="1">
    <citation type="journal article" date="2021" name="Nat. Commun.">
        <title>Genetic determinants of endophytism in the Arabidopsis root mycobiome.</title>
        <authorList>
            <person name="Mesny F."/>
            <person name="Miyauchi S."/>
            <person name="Thiergart T."/>
            <person name="Pickel B."/>
            <person name="Atanasova L."/>
            <person name="Karlsson M."/>
            <person name="Huettel B."/>
            <person name="Barry K.W."/>
            <person name="Haridas S."/>
            <person name="Chen C."/>
            <person name="Bauer D."/>
            <person name="Andreopoulos W."/>
            <person name="Pangilinan J."/>
            <person name="LaButti K."/>
            <person name="Riley R."/>
            <person name="Lipzen A."/>
            <person name="Clum A."/>
            <person name="Drula E."/>
            <person name="Henrissat B."/>
            <person name="Kohler A."/>
            <person name="Grigoriev I.V."/>
            <person name="Martin F.M."/>
            <person name="Hacquard S."/>
        </authorList>
    </citation>
    <scope>NUCLEOTIDE SEQUENCE</scope>
    <source>
        <strain evidence="8">MPI-SDFR-AT-0073</strain>
    </source>
</reference>
<feature type="transmembrane region" description="Helical" evidence="6">
    <location>
        <begin position="108"/>
        <end position="131"/>
    </location>
</feature>
<keyword evidence="4 6" id="KW-0472">Membrane</keyword>
<evidence type="ECO:0000256" key="3">
    <source>
        <dbReference type="ARBA" id="ARBA00022989"/>
    </source>
</evidence>
<gene>
    <name evidence="8" type="ORF">BKA67DRAFT_527584</name>
</gene>
<dbReference type="InterPro" id="IPR052337">
    <property type="entry name" value="SAT4-like"/>
</dbReference>
<evidence type="ECO:0000256" key="2">
    <source>
        <dbReference type="ARBA" id="ARBA00022692"/>
    </source>
</evidence>
<keyword evidence="2 6" id="KW-0812">Transmembrane</keyword>
<name>A0A9P8UAQ7_9PEZI</name>
<dbReference type="InterPro" id="IPR049326">
    <property type="entry name" value="Rhodopsin_dom_fungi"/>
</dbReference>
<evidence type="ECO:0000256" key="4">
    <source>
        <dbReference type="ARBA" id="ARBA00023136"/>
    </source>
</evidence>
<evidence type="ECO:0000256" key="5">
    <source>
        <dbReference type="ARBA" id="ARBA00038359"/>
    </source>
</evidence>
<dbReference type="PANTHER" id="PTHR33048">
    <property type="entry name" value="PTH11-LIKE INTEGRAL MEMBRANE PROTEIN (AFU_ORTHOLOGUE AFUA_5G11245)"/>
    <property type="match status" value="1"/>
</dbReference>
<dbReference type="Pfam" id="PF20684">
    <property type="entry name" value="Fung_rhodopsin"/>
    <property type="match status" value="1"/>
</dbReference>
<feature type="transmembrane region" description="Helical" evidence="6">
    <location>
        <begin position="70"/>
        <end position="88"/>
    </location>
</feature>
<feature type="domain" description="Rhodopsin" evidence="7">
    <location>
        <begin position="50"/>
        <end position="286"/>
    </location>
</feature>
<dbReference type="Proteomes" id="UP000758603">
    <property type="component" value="Unassembled WGS sequence"/>
</dbReference>
<comment type="subcellular location">
    <subcellularLocation>
        <location evidence="1">Membrane</location>
        <topology evidence="1">Multi-pass membrane protein</topology>
    </subcellularLocation>
</comment>
<dbReference type="PANTHER" id="PTHR33048:SF108">
    <property type="entry name" value="INTEGRAL MEMBRANE PROTEIN"/>
    <property type="match status" value="1"/>
</dbReference>
<dbReference type="AlphaFoldDB" id="A0A9P8UAQ7"/>
<accession>A0A9P8UAQ7</accession>
<comment type="similarity">
    <text evidence="5">Belongs to the SAT4 family.</text>
</comment>
<feature type="transmembrane region" description="Helical" evidence="6">
    <location>
        <begin position="140"/>
        <end position="159"/>
    </location>
</feature>
<protein>
    <recommendedName>
        <fullName evidence="7">Rhodopsin domain-containing protein</fullName>
    </recommendedName>
</protein>
<keyword evidence="9" id="KW-1185">Reference proteome</keyword>
<dbReference type="GeneID" id="70127763"/>
<comment type="caution">
    <text evidence="8">The sequence shown here is derived from an EMBL/GenBank/DDBJ whole genome shotgun (WGS) entry which is preliminary data.</text>
</comment>
<proteinExistence type="inferred from homology"/>
<dbReference type="GO" id="GO:0016020">
    <property type="term" value="C:membrane"/>
    <property type="evidence" value="ECO:0007669"/>
    <property type="project" value="UniProtKB-SubCell"/>
</dbReference>
<feature type="transmembrane region" description="Helical" evidence="6">
    <location>
        <begin position="30"/>
        <end position="49"/>
    </location>
</feature>
<dbReference type="OrthoDB" id="5378633at2759"/>
<evidence type="ECO:0000313" key="8">
    <source>
        <dbReference type="EMBL" id="KAH6645092.1"/>
    </source>
</evidence>
<keyword evidence="3 6" id="KW-1133">Transmembrane helix</keyword>
<feature type="transmembrane region" description="Helical" evidence="6">
    <location>
        <begin position="224"/>
        <end position="243"/>
    </location>
</feature>
<organism evidence="8 9">
    <name type="scientific">Truncatella angustata</name>
    <dbReference type="NCBI Taxonomy" id="152316"/>
    <lineage>
        <taxon>Eukaryota</taxon>
        <taxon>Fungi</taxon>
        <taxon>Dikarya</taxon>
        <taxon>Ascomycota</taxon>
        <taxon>Pezizomycotina</taxon>
        <taxon>Sordariomycetes</taxon>
        <taxon>Xylariomycetidae</taxon>
        <taxon>Amphisphaeriales</taxon>
        <taxon>Sporocadaceae</taxon>
        <taxon>Truncatella</taxon>
    </lineage>
</organism>
<sequence length="379" mass="42202">MSAEPSYPGVAPPPSGVIPDLAHPPDAGRALLLVWVTVCDVLATVFFLTRVYVKIWVTRKILIEDGTCTIAWALMLLYSATVYLMAHHGEGHHAWDVSREAYSQILKWLYAGSIVYCPTAYFTKVTLLLLIARVFAVRECVANSIHIFIFALLVAYLPIQIAKTVVCTPVRAYWDSSVHGTCLNQRKIFLSDISLAIFTDFIILLIPVPLTWSLRTPIRKKIKIVALLSAGGIATAVTVFRLYLAINFVHSTDVTSDFVAQNITVMIEVTIGLICSCIPAASILIRHCWPTRPSVRPNCPRSSWRGWGPNETRATISSPMSTMRSPPVNFEVEPAILSRHPGQITRDETKETDYDHLFNGWANSVSSREGRRDGWLGPR</sequence>
<evidence type="ECO:0000259" key="7">
    <source>
        <dbReference type="Pfam" id="PF20684"/>
    </source>
</evidence>
<evidence type="ECO:0000256" key="1">
    <source>
        <dbReference type="ARBA" id="ARBA00004141"/>
    </source>
</evidence>
<dbReference type="EMBL" id="JAGPXC010000012">
    <property type="protein sequence ID" value="KAH6645092.1"/>
    <property type="molecule type" value="Genomic_DNA"/>
</dbReference>
<feature type="transmembrane region" description="Helical" evidence="6">
    <location>
        <begin position="263"/>
        <end position="285"/>
    </location>
</feature>
<dbReference type="RefSeq" id="XP_045951606.1">
    <property type="nucleotide sequence ID" value="XM_046098871.1"/>
</dbReference>
<feature type="transmembrane region" description="Helical" evidence="6">
    <location>
        <begin position="193"/>
        <end position="212"/>
    </location>
</feature>
<evidence type="ECO:0000313" key="9">
    <source>
        <dbReference type="Proteomes" id="UP000758603"/>
    </source>
</evidence>
<evidence type="ECO:0000256" key="6">
    <source>
        <dbReference type="SAM" id="Phobius"/>
    </source>
</evidence>